<keyword evidence="4" id="KW-1185">Reference proteome</keyword>
<feature type="domain" description="Inactive STAND" evidence="2">
    <location>
        <begin position="193"/>
        <end position="331"/>
    </location>
</feature>
<evidence type="ECO:0000313" key="3">
    <source>
        <dbReference type="EMBL" id="KEI68398.1"/>
    </source>
</evidence>
<gene>
    <name evidence="3" type="ORF">A19Y_3644</name>
</gene>
<dbReference type="InterPro" id="IPR045475">
    <property type="entry name" value="iSTAND"/>
</dbReference>
<organism evidence="3 4">
    <name type="scientific">Planktothrix agardhii (strain NIVA-CYA 126/8)</name>
    <dbReference type="NCBI Taxonomy" id="388467"/>
    <lineage>
        <taxon>Bacteria</taxon>
        <taxon>Bacillati</taxon>
        <taxon>Cyanobacteriota</taxon>
        <taxon>Cyanophyceae</taxon>
        <taxon>Oscillatoriophycideae</taxon>
        <taxon>Oscillatoriales</taxon>
        <taxon>Microcoleaceae</taxon>
        <taxon>Planktothrix</taxon>
    </lineage>
</organism>
<name>A0A073CL11_PLAA1</name>
<feature type="region of interest" description="Disordered" evidence="1">
    <location>
        <begin position="1"/>
        <end position="26"/>
    </location>
</feature>
<protein>
    <recommendedName>
        <fullName evidence="2">Inactive STAND domain-containing protein</fullName>
    </recommendedName>
</protein>
<dbReference type="PATRIC" id="fig|388467.6.peg.3595"/>
<dbReference type="STRING" id="388467.A19Y_3644"/>
<dbReference type="HOGENOM" id="CLU_639124_0_0_3"/>
<dbReference type="eggNOG" id="ENOG50343HH">
    <property type="taxonomic scope" value="Bacteria"/>
</dbReference>
<dbReference type="AlphaFoldDB" id="A0A073CL11"/>
<sequence>MTNKVKASPEGQKIIETARTEKGRRTGWAKEDCHQALTDASLYQLQNVILPALGISVKDNPNPTLNLKTLKAIIDKNCIKPPINEYSRVTLTIFTDDSKQKVLTIINQIIAKDYTDLHLNDFYNFFDKYKLRTDRITDIKWRNFSSGKLIDKDIFIAFCEVLGVSWEEVVDQETPFKHKDSTKTTLLVEVLNTFNHKEQKDLVCSNLASSHAPKAFLVINSCSYRRTWMLRRIEYEIKTFGKEVQPEDFFSNSEHTSLSINDLTSIFNEKFNERHPAQSLNEVLKSKYIFLIINVDDYHLNDFKDLINKFWKPILARVNPEKSGKILMFMISSDEKNDWQTEWKNCDILKDAIAELTPANPFQAQDLIEILPRIALKLDKTLKEDPVTLSQSILEKGQGGTEKIIRALYGQFDCKTEDLIRQWQNYPHR</sequence>
<dbReference type="EMBL" id="CM002803">
    <property type="protein sequence ID" value="KEI68398.1"/>
    <property type="molecule type" value="Genomic_DNA"/>
</dbReference>
<feature type="compositionally biased region" description="Basic and acidic residues" evidence="1">
    <location>
        <begin position="16"/>
        <end position="26"/>
    </location>
</feature>
<dbReference type="Pfam" id="PF19995">
    <property type="entry name" value="iSTAND"/>
    <property type="match status" value="1"/>
</dbReference>
<proteinExistence type="predicted"/>
<evidence type="ECO:0000313" key="4">
    <source>
        <dbReference type="Proteomes" id="UP000027395"/>
    </source>
</evidence>
<dbReference type="Proteomes" id="UP000027395">
    <property type="component" value="Chromosome"/>
</dbReference>
<reference evidence="3 4" key="1">
    <citation type="journal article" date="2014" name="Appl. Environ. Microbiol.">
        <title>Elucidation of insertion elements encoded on plasmids and in vitro construction of shuttle vectors from the toxic cyanobacterium Planktothrix.</title>
        <authorList>
            <person name="Christiansen G."/>
            <person name="Goesmann A."/>
            <person name="Kurmayer R."/>
        </authorList>
    </citation>
    <scope>NUCLEOTIDE SEQUENCE [LARGE SCALE GENOMIC DNA]</scope>
    <source>
        <strain evidence="3 4">NIVA-CYA 126/8</strain>
    </source>
</reference>
<evidence type="ECO:0000259" key="2">
    <source>
        <dbReference type="Pfam" id="PF19995"/>
    </source>
</evidence>
<evidence type="ECO:0000256" key="1">
    <source>
        <dbReference type="SAM" id="MobiDB-lite"/>
    </source>
</evidence>
<accession>A0A073CL11</accession>
<dbReference type="RefSeq" id="WP_042155810.1">
    <property type="nucleotide sequence ID" value="NZ_CM002803.1"/>
</dbReference>